<dbReference type="RefSeq" id="WP_284589512.1">
    <property type="nucleotide sequence ID" value="NZ_CP100361.1"/>
</dbReference>
<dbReference type="FunFam" id="3.40.50.300:FF:001001">
    <property type="entry name" value="Multidrug ABC transporter ATP-binding protein"/>
    <property type="match status" value="1"/>
</dbReference>
<dbReference type="InterPro" id="IPR011527">
    <property type="entry name" value="ABC1_TM_dom"/>
</dbReference>
<comment type="caution">
    <text evidence="14">The sequence shown here is derived from an EMBL/GenBank/DDBJ whole genome shotgun (WGS) entry which is preliminary data.</text>
</comment>
<evidence type="ECO:0000256" key="11">
    <source>
        <dbReference type="SAM" id="Phobius"/>
    </source>
</evidence>
<evidence type="ECO:0000256" key="7">
    <source>
        <dbReference type="ARBA" id="ARBA00022840"/>
    </source>
</evidence>
<feature type="compositionally biased region" description="Low complexity" evidence="10">
    <location>
        <begin position="7"/>
        <end position="36"/>
    </location>
</feature>
<evidence type="ECO:0000256" key="6">
    <source>
        <dbReference type="ARBA" id="ARBA00022741"/>
    </source>
</evidence>
<evidence type="ECO:0000256" key="2">
    <source>
        <dbReference type="ARBA" id="ARBA00022448"/>
    </source>
</evidence>
<feature type="transmembrane region" description="Helical" evidence="11">
    <location>
        <begin position="102"/>
        <end position="125"/>
    </location>
</feature>
<protein>
    <submittedName>
        <fullName evidence="14">ABC transporter ATP-binding protein</fullName>
    </submittedName>
</protein>
<feature type="domain" description="ABC transporter" evidence="12">
    <location>
        <begin position="377"/>
        <end position="611"/>
    </location>
</feature>
<proteinExistence type="predicted"/>
<keyword evidence="7 14" id="KW-0067">ATP-binding</keyword>
<dbReference type="SMART" id="SM00382">
    <property type="entry name" value="AAA"/>
    <property type="match status" value="1"/>
</dbReference>
<keyword evidence="8 11" id="KW-1133">Transmembrane helix</keyword>
<dbReference type="Gene3D" id="3.40.50.300">
    <property type="entry name" value="P-loop containing nucleotide triphosphate hydrolases"/>
    <property type="match status" value="1"/>
</dbReference>
<sequence length="616" mass="65191">MSSATESNVSASLSASRSGPSSPASATRPNPTALPTAAFPTASFATVRRVVTQQIRRIPGARRQFWWAIFLLSTGALANVLVPRQLGKIVDEVVADDGSITVIAIWLVALALASAVLSAGGLYVIGKLIERVISNLRETMVGTALRLPAHEVEEAGSGDLVSRATDDVAELSAAVTETVPVLSKSVFMVVATAIALLAIDWQFIAVIAVVVPIYWLSVRHYLRVAPPRYIAQREAMAQRARRVLETIHGGPTVRAYGWERAMHNRVQESSLDVVSYGFAARRTMMTLGLWVWLAEFLLLFVGLLVGFFVVDNGYLTVGAVTAALLMLIRLRGPIMALMRVLDTLQAGYASLSRITGVIARPPQPVPDSGAGQPRGELVVKNVSFAYSADSPGAVDGVSLEVPAGSTVAIVGASGAGKTTLAALAAGLRVPDSGEILVDATEVARLSDRERAGRLAMISQDVYVFSGTLRDDLTLARPDASDEELLAALRTVQADWMDSLADGLDTVVGARGQQLDPVQAQQLALARVLLADPALVIMDEATAEAGSVGAEQLEAGAAAVTAGRTAVIVAHRLDQAVSAEQVVVMDQGRVIEQGTHAELVARDGRYTELWNAWSSGR</sequence>
<dbReference type="CDD" id="cd07346">
    <property type="entry name" value="ABC_6TM_exporters"/>
    <property type="match status" value="1"/>
</dbReference>
<dbReference type="InterPro" id="IPR036640">
    <property type="entry name" value="ABC1_TM_sf"/>
</dbReference>
<evidence type="ECO:0000256" key="8">
    <source>
        <dbReference type="ARBA" id="ARBA00022989"/>
    </source>
</evidence>
<dbReference type="InterPro" id="IPR003439">
    <property type="entry name" value="ABC_transporter-like_ATP-bd"/>
</dbReference>
<feature type="region of interest" description="Disordered" evidence="10">
    <location>
        <begin position="1"/>
        <end position="36"/>
    </location>
</feature>
<gene>
    <name evidence="14" type="ORF">QPX54_03110</name>
</gene>
<keyword evidence="2" id="KW-0813">Transport</keyword>
<evidence type="ECO:0000256" key="1">
    <source>
        <dbReference type="ARBA" id="ARBA00004651"/>
    </source>
</evidence>
<dbReference type="PROSITE" id="PS50893">
    <property type="entry name" value="ABC_TRANSPORTER_2"/>
    <property type="match status" value="1"/>
</dbReference>
<dbReference type="InterPro" id="IPR003593">
    <property type="entry name" value="AAA+_ATPase"/>
</dbReference>
<keyword evidence="3" id="KW-1003">Cell membrane</keyword>
<keyword evidence="4" id="KW-0997">Cell inner membrane</keyword>
<dbReference type="InterPro" id="IPR039421">
    <property type="entry name" value="Type_1_exporter"/>
</dbReference>
<dbReference type="SUPFAM" id="SSF52540">
    <property type="entry name" value="P-loop containing nucleoside triphosphate hydrolases"/>
    <property type="match status" value="1"/>
</dbReference>
<dbReference type="AlphaFoldDB" id="A0AAP4BUD7"/>
<keyword evidence="6" id="KW-0547">Nucleotide-binding</keyword>
<comment type="subcellular location">
    <subcellularLocation>
        <location evidence="1">Cell membrane</location>
        <topology evidence="1">Multi-pass membrane protein</topology>
    </subcellularLocation>
</comment>
<dbReference type="EMBL" id="JASNVP010000002">
    <property type="protein sequence ID" value="MDK4325504.1"/>
    <property type="molecule type" value="Genomic_DNA"/>
</dbReference>
<name>A0AAP4BUD7_9CORY</name>
<dbReference type="Proteomes" id="UP001226160">
    <property type="component" value="Unassembled WGS sequence"/>
</dbReference>
<dbReference type="PANTHER" id="PTHR43394:SF1">
    <property type="entry name" value="ATP-BINDING CASSETTE SUB-FAMILY B MEMBER 10, MITOCHONDRIAL"/>
    <property type="match status" value="1"/>
</dbReference>
<dbReference type="PROSITE" id="PS50929">
    <property type="entry name" value="ABC_TM1F"/>
    <property type="match status" value="1"/>
</dbReference>
<keyword evidence="9 11" id="KW-0472">Membrane</keyword>
<feature type="transmembrane region" description="Helical" evidence="11">
    <location>
        <begin position="314"/>
        <end position="330"/>
    </location>
</feature>
<evidence type="ECO:0000256" key="5">
    <source>
        <dbReference type="ARBA" id="ARBA00022692"/>
    </source>
</evidence>
<dbReference type="GO" id="GO:0005886">
    <property type="term" value="C:plasma membrane"/>
    <property type="evidence" value="ECO:0007669"/>
    <property type="project" value="UniProtKB-SubCell"/>
</dbReference>
<organism evidence="14 15">
    <name type="scientific">Corynebacterium propinquum</name>
    <dbReference type="NCBI Taxonomy" id="43769"/>
    <lineage>
        <taxon>Bacteria</taxon>
        <taxon>Bacillati</taxon>
        <taxon>Actinomycetota</taxon>
        <taxon>Actinomycetes</taxon>
        <taxon>Mycobacteriales</taxon>
        <taxon>Corynebacteriaceae</taxon>
        <taxon>Corynebacterium</taxon>
    </lineage>
</organism>
<dbReference type="InterPro" id="IPR027417">
    <property type="entry name" value="P-loop_NTPase"/>
</dbReference>
<evidence type="ECO:0000259" key="12">
    <source>
        <dbReference type="PROSITE" id="PS50893"/>
    </source>
</evidence>
<accession>A0AAP4BUD7</accession>
<dbReference type="GO" id="GO:0016887">
    <property type="term" value="F:ATP hydrolysis activity"/>
    <property type="evidence" value="ECO:0007669"/>
    <property type="project" value="InterPro"/>
</dbReference>
<feature type="domain" description="ABC transmembrane type-1" evidence="13">
    <location>
        <begin position="66"/>
        <end position="346"/>
    </location>
</feature>
<evidence type="ECO:0000256" key="4">
    <source>
        <dbReference type="ARBA" id="ARBA00022519"/>
    </source>
</evidence>
<evidence type="ECO:0000256" key="3">
    <source>
        <dbReference type="ARBA" id="ARBA00022475"/>
    </source>
</evidence>
<dbReference type="PANTHER" id="PTHR43394">
    <property type="entry name" value="ATP-DEPENDENT PERMEASE MDL1, MITOCHONDRIAL"/>
    <property type="match status" value="1"/>
</dbReference>
<keyword evidence="5 11" id="KW-0812">Transmembrane</keyword>
<dbReference type="Pfam" id="PF00005">
    <property type="entry name" value="ABC_tran"/>
    <property type="match status" value="1"/>
</dbReference>
<feature type="transmembrane region" description="Helical" evidence="11">
    <location>
        <begin position="204"/>
        <end position="222"/>
    </location>
</feature>
<evidence type="ECO:0000259" key="13">
    <source>
        <dbReference type="PROSITE" id="PS50929"/>
    </source>
</evidence>
<evidence type="ECO:0000313" key="14">
    <source>
        <dbReference type="EMBL" id="MDK4325504.1"/>
    </source>
</evidence>
<reference evidence="14" key="1">
    <citation type="submission" date="2023-05" db="EMBL/GenBank/DDBJ databases">
        <title>Metabolic capabilities are highly conserved among human nasal-associated Corynebacterium species in pangenomic analyses.</title>
        <authorList>
            <person name="Tran T.H."/>
            <person name="Roberts A.Q."/>
            <person name="Escapa I.F."/>
            <person name="Gao W."/>
            <person name="Conlan S."/>
            <person name="Kong H."/>
            <person name="Segre J.A."/>
            <person name="Kelly M.S."/>
            <person name="Lemon K.P."/>
        </authorList>
    </citation>
    <scope>NUCLEOTIDE SEQUENCE</scope>
    <source>
        <strain evidence="14">KPL2654</strain>
    </source>
</reference>
<dbReference type="Pfam" id="PF00664">
    <property type="entry name" value="ABC_membrane"/>
    <property type="match status" value="1"/>
</dbReference>
<dbReference type="SUPFAM" id="SSF90123">
    <property type="entry name" value="ABC transporter transmembrane region"/>
    <property type="match status" value="1"/>
</dbReference>
<dbReference type="Gene3D" id="1.20.1560.10">
    <property type="entry name" value="ABC transporter type 1, transmembrane domain"/>
    <property type="match status" value="1"/>
</dbReference>
<feature type="transmembrane region" description="Helical" evidence="11">
    <location>
        <begin position="287"/>
        <end position="308"/>
    </location>
</feature>
<evidence type="ECO:0000256" key="10">
    <source>
        <dbReference type="SAM" id="MobiDB-lite"/>
    </source>
</evidence>
<evidence type="ECO:0000313" key="15">
    <source>
        <dbReference type="Proteomes" id="UP001226160"/>
    </source>
</evidence>
<dbReference type="GO" id="GO:0005524">
    <property type="term" value="F:ATP binding"/>
    <property type="evidence" value="ECO:0007669"/>
    <property type="project" value="UniProtKB-KW"/>
</dbReference>
<dbReference type="GO" id="GO:0015421">
    <property type="term" value="F:ABC-type oligopeptide transporter activity"/>
    <property type="evidence" value="ECO:0007669"/>
    <property type="project" value="TreeGrafter"/>
</dbReference>
<evidence type="ECO:0000256" key="9">
    <source>
        <dbReference type="ARBA" id="ARBA00023136"/>
    </source>
</evidence>
<feature type="transmembrane region" description="Helical" evidence="11">
    <location>
        <begin position="65"/>
        <end position="82"/>
    </location>
</feature>